<dbReference type="AlphaFoldDB" id="Q0F1T2"/>
<protein>
    <submittedName>
        <fullName evidence="1">Uncharacterized protein</fullName>
    </submittedName>
</protein>
<evidence type="ECO:0000313" key="1">
    <source>
        <dbReference type="EMBL" id="EAU55818.1"/>
    </source>
</evidence>
<evidence type="ECO:0000313" key="2">
    <source>
        <dbReference type="Proteomes" id="UP000005297"/>
    </source>
</evidence>
<reference evidence="1 2" key="1">
    <citation type="submission" date="2006-09" db="EMBL/GenBank/DDBJ databases">
        <authorList>
            <person name="Emerson D."/>
            <person name="Ferriera S."/>
            <person name="Johnson J."/>
            <person name="Kravitz S."/>
            <person name="Halpern A."/>
            <person name="Remington K."/>
            <person name="Beeson K."/>
            <person name="Tran B."/>
            <person name="Rogers Y.-H."/>
            <person name="Friedman R."/>
            <person name="Venter J.C."/>
        </authorList>
    </citation>
    <scope>NUCLEOTIDE SEQUENCE [LARGE SCALE GENOMIC DNA]</scope>
    <source>
        <strain evidence="1 2">PV-1</strain>
    </source>
</reference>
<dbReference type="RefSeq" id="WP_009850837.1">
    <property type="nucleotide sequence ID" value="NZ_DS022295.1"/>
</dbReference>
<dbReference type="InParanoid" id="Q0F1T2"/>
<accession>Q0F1T2</accession>
<dbReference type="Proteomes" id="UP000005297">
    <property type="component" value="Unassembled WGS sequence"/>
</dbReference>
<keyword evidence="2" id="KW-1185">Reference proteome</keyword>
<dbReference type="EMBL" id="AATS01000002">
    <property type="protein sequence ID" value="EAU55818.1"/>
    <property type="molecule type" value="Genomic_DNA"/>
</dbReference>
<dbReference type="HOGENOM" id="CLU_1146114_0_0_0"/>
<name>Q0F1T2_9PROT</name>
<dbReference type="STRING" id="314344.AL013_10620"/>
<gene>
    <name evidence="1" type="ORF">SPV1_02682</name>
</gene>
<comment type="caution">
    <text evidence="1">The sequence shown here is derived from an EMBL/GenBank/DDBJ whole genome shotgun (WGS) entry which is preliminary data.</text>
</comment>
<proteinExistence type="predicted"/>
<organism evidence="1 2">
    <name type="scientific">Mariprofundus ferrooxydans PV-1</name>
    <dbReference type="NCBI Taxonomy" id="314345"/>
    <lineage>
        <taxon>Bacteria</taxon>
        <taxon>Pseudomonadati</taxon>
        <taxon>Pseudomonadota</taxon>
        <taxon>Candidatius Mariprofundia</taxon>
        <taxon>Mariprofundales</taxon>
        <taxon>Mariprofundaceae</taxon>
        <taxon>Mariprofundus</taxon>
    </lineage>
</organism>
<sequence length="242" mass="25503">MPALRTLLKPSWKNRTAGSLPFDPNSLPWGAAYLADVANVDDPAAIGVFNDISGNGKHATQTSTPAKPVLDTTTNLINGHPVVHYDGTEDIHLTPLGYLNPLGEIWVVGRINGIGNNGHIIGSASTSVKLCHMADAATLQYNNNNVAVSKANSLGVAFAARIGLYHSSNNPSTHPSLLDVNNSGAPVTNTGNGVNQQLVLGSWGAWGVYTNCDIAEVRYSPSRLGASDVASMWGYINARYAL</sequence>